<protein>
    <recommendedName>
        <fullName evidence="7">Aspartate--tRNA(Asp/Asn) ligase</fullName>
        <ecNumber evidence="7">6.1.1.23</ecNumber>
    </recommendedName>
    <alternativeName>
        <fullName evidence="7">Aspartyl-tRNA synthetase</fullName>
        <shortName evidence="7">AspRS</shortName>
    </alternativeName>
    <alternativeName>
        <fullName evidence="7">Non-discriminating aspartyl-tRNA synthetase</fullName>
        <shortName evidence="7">ND-AspRS</shortName>
    </alternativeName>
</protein>
<feature type="site" description="Important for tRNA non-discrimination" evidence="7">
    <location>
        <position position="31"/>
    </location>
</feature>
<feature type="binding site" evidence="7">
    <location>
        <position position="174"/>
    </location>
    <ligand>
        <name>L-aspartate</name>
        <dbReference type="ChEBI" id="CHEBI:29991"/>
    </ligand>
</feature>
<dbReference type="CDD" id="cd04317">
    <property type="entry name" value="EcAspRS_like_N"/>
    <property type="match status" value="1"/>
</dbReference>
<keyword evidence="4 7" id="KW-0067">ATP-binding</keyword>
<dbReference type="GO" id="GO:0005524">
    <property type="term" value="F:ATP binding"/>
    <property type="evidence" value="ECO:0007669"/>
    <property type="project" value="UniProtKB-UniRule"/>
</dbReference>
<evidence type="ECO:0000256" key="3">
    <source>
        <dbReference type="ARBA" id="ARBA00022741"/>
    </source>
</evidence>
<feature type="binding site" evidence="7">
    <location>
        <begin position="220"/>
        <end position="222"/>
    </location>
    <ligand>
        <name>ATP</name>
        <dbReference type="ChEBI" id="CHEBI:30616"/>
    </ligand>
</feature>
<dbReference type="GO" id="GO:0003676">
    <property type="term" value="F:nucleic acid binding"/>
    <property type="evidence" value="ECO:0007669"/>
    <property type="project" value="InterPro"/>
</dbReference>
<dbReference type="PANTHER" id="PTHR22594">
    <property type="entry name" value="ASPARTYL/LYSYL-TRNA SYNTHETASE"/>
    <property type="match status" value="1"/>
</dbReference>
<comment type="function">
    <text evidence="7">Aspartyl-tRNA synthetase with relaxed tRNA specificity since it is able to aspartylate not only its cognate tRNA(Asp) but also tRNA(Asn). Reaction proceeds in two steps: L-aspartate is first activated by ATP to form Asp-AMP and then transferred to the acceptor end of tRNA(Asp/Asn).</text>
</comment>
<dbReference type="Proteomes" id="UP000223071">
    <property type="component" value="Unassembled WGS sequence"/>
</dbReference>
<sequence length="587" mass="65590">MLKDAYCGELRRSDEGRAVTLAGWVHRRRDHGGLIFIDLRDTSGIVQVVFNPDNPEAHAIAHRARVEWVLQVKGTVALRSPATVNPNLPTGEVEVIPSACTVLAEAHTPPFYINEPADVDEHLRLKYRYLDLRRPEVASVIKLRHEVVRFIRDYLSSRGFYEIETPTLVKSTPEGARDFLVPARIRPGTFFALPQSPQILKQLLMAAGFEKYFQLARCYRDEDFRANRVAEHTQLDLEMAFVDENDVMGLIEDLYVEVLSRFGTAKLPSRSIPRLTYAECMEKYGIDRPDLRFGLEFVDISDAVRGTAFQVFAGALAAGGQVKAIRVEGRAEMTRREIDELTEIARSGGAKGLAYIGFLPGEPRAPIAKFLTPEELDAIRARTGARNGDMVFIVADQPAVVARSLHEVRDELGTRLGLKDPSVYRMAWVTGFPLLEWRPEENRWDATHNPFSGFLPEHEPLLDTDPGAVIARQYDLVLNGVEIGGGSIRINKRRHQEKVFELMGYSREEQQERFGVILDALDYGVPPEGGVGMGIDRLMMSLVGTENIRDVIAFPKASSGTDPLMGAPAPVDPKQLEELGIRVIVPQ</sequence>
<dbReference type="InterPro" id="IPR002312">
    <property type="entry name" value="Asp/Asn-tRNA-synth_IIb"/>
</dbReference>
<evidence type="ECO:0000256" key="4">
    <source>
        <dbReference type="ARBA" id="ARBA00022840"/>
    </source>
</evidence>
<organism evidence="9 10">
    <name type="scientific">Tepidiforma thermophila (strain KCTC 52669 / CGMCC 1.13589 / G233)</name>
    <dbReference type="NCBI Taxonomy" id="2761530"/>
    <lineage>
        <taxon>Bacteria</taxon>
        <taxon>Bacillati</taxon>
        <taxon>Chloroflexota</taxon>
        <taxon>Tepidiformia</taxon>
        <taxon>Tepidiformales</taxon>
        <taxon>Tepidiformaceae</taxon>
        <taxon>Tepidiforma</taxon>
    </lineage>
</organism>
<keyword evidence="10" id="KW-1185">Reference proteome</keyword>
<evidence type="ECO:0000313" key="9">
    <source>
        <dbReference type="EMBL" id="PFG75197.1"/>
    </source>
</evidence>
<comment type="caution">
    <text evidence="9">The sequence shown here is derived from an EMBL/GenBank/DDBJ whole genome shotgun (WGS) entry which is preliminary data.</text>
</comment>
<dbReference type="SUPFAM" id="SSF55261">
    <property type="entry name" value="GAD domain-like"/>
    <property type="match status" value="1"/>
</dbReference>
<name>A0A2A9HGP2_TEPT2</name>
<dbReference type="SUPFAM" id="SSF55681">
    <property type="entry name" value="Class II aaRS and biotin synthetases"/>
    <property type="match status" value="1"/>
</dbReference>
<dbReference type="RefSeq" id="WP_098504530.1">
    <property type="nucleotide sequence ID" value="NZ_PDJQ01000001.1"/>
</dbReference>
<feature type="binding site" evidence="7">
    <location>
        <position position="220"/>
    </location>
    <ligand>
        <name>L-aspartate</name>
        <dbReference type="ChEBI" id="CHEBI:29991"/>
    </ligand>
</feature>
<dbReference type="PROSITE" id="PS50862">
    <property type="entry name" value="AA_TRNA_LIGASE_II"/>
    <property type="match status" value="1"/>
</dbReference>
<feature type="binding site" evidence="7">
    <location>
        <position position="448"/>
    </location>
    <ligand>
        <name>L-aspartate</name>
        <dbReference type="ChEBI" id="CHEBI:29991"/>
    </ligand>
</feature>
<dbReference type="Gene3D" id="3.30.1360.30">
    <property type="entry name" value="GAD-like domain"/>
    <property type="match status" value="1"/>
</dbReference>
<dbReference type="SUPFAM" id="SSF50249">
    <property type="entry name" value="Nucleic acid-binding proteins"/>
    <property type="match status" value="1"/>
</dbReference>
<comment type="similarity">
    <text evidence="1 7">Belongs to the class-II aminoacyl-tRNA synthetase family. Type 1 subfamily.</text>
</comment>
<evidence type="ECO:0000256" key="5">
    <source>
        <dbReference type="ARBA" id="ARBA00022917"/>
    </source>
</evidence>
<dbReference type="PRINTS" id="PR01042">
    <property type="entry name" value="TRNASYNTHASP"/>
</dbReference>
<dbReference type="Pfam" id="PF02938">
    <property type="entry name" value="GAD"/>
    <property type="match status" value="1"/>
</dbReference>
<dbReference type="GO" id="GO:0004815">
    <property type="term" value="F:aspartate-tRNA ligase activity"/>
    <property type="evidence" value="ECO:0007669"/>
    <property type="project" value="UniProtKB-UniRule"/>
</dbReference>
<dbReference type="InterPro" id="IPR012340">
    <property type="entry name" value="NA-bd_OB-fold"/>
</dbReference>
<dbReference type="AlphaFoldDB" id="A0A2A9HGP2"/>
<evidence type="ECO:0000256" key="7">
    <source>
        <dbReference type="HAMAP-Rule" id="MF_00044"/>
    </source>
</evidence>
<evidence type="ECO:0000313" key="10">
    <source>
        <dbReference type="Proteomes" id="UP000223071"/>
    </source>
</evidence>
<keyword evidence="5 7" id="KW-0648">Protein biosynthesis</keyword>
<evidence type="ECO:0000256" key="2">
    <source>
        <dbReference type="ARBA" id="ARBA00022598"/>
    </source>
</evidence>
<evidence type="ECO:0000256" key="1">
    <source>
        <dbReference type="ARBA" id="ARBA00006303"/>
    </source>
</evidence>
<dbReference type="GO" id="GO:0005737">
    <property type="term" value="C:cytoplasm"/>
    <property type="evidence" value="ECO:0007669"/>
    <property type="project" value="UniProtKB-SubCell"/>
</dbReference>
<gene>
    <name evidence="7" type="primary">aspS</name>
    <name evidence="9" type="ORF">A9A59_2463</name>
</gene>
<reference evidence="9 10" key="1">
    <citation type="submission" date="2017-09" db="EMBL/GenBank/DDBJ databases">
        <title>Sequencing the genomes of two abundant thermophiles in Great Basin hot springs: Thermocrinis jamiesonii and novel Chloroflexi Thermoflexus hugenholtzii.</title>
        <authorList>
            <person name="Hedlund B."/>
        </authorList>
    </citation>
    <scope>NUCLEOTIDE SEQUENCE [LARGE SCALE GENOMIC DNA]</scope>
    <source>
        <strain evidence="9 10">G233</strain>
    </source>
</reference>
<dbReference type="EMBL" id="PDJQ01000001">
    <property type="protein sequence ID" value="PFG75197.1"/>
    <property type="molecule type" value="Genomic_DNA"/>
</dbReference>
<dbReference type="PANTHER" id="PTHR22594:SF5">
    <property type="entry name" value="ASPARTATE--TRNA LIGASE, MITOCHONDRIAL"/>
    <property type="match status" value="1"/>
</dbReference>
<dbReference type="InterPro" id="IPR004365">
    <property type="entry name" value="NA-bd_OB_tRNA"/>
</dbReference>
<feature type="binding site" evidence="7">
    <location>
        <begin position="534"/>
        <end position="537"/>
    </location>
    <ligand>
        <name>ATP</name>
        <dbReference type="ChEBI" id="CHEBI:30616"/>
    </ligand>
</feature>
<comment type="subcellular location">
    <subcellularLocation>
        <location evidence="7">Cytoplasm</location>
    </subcellularLocation>
</comment>
<keyword evidence="3 7" id="KW-0547">Nucleotide-binding</keyword>
<dbReference type="GO" id="GO:0006422">
    <property type="term" value="P:aspartyl-tRNA aminoacylation"/>
    <property type="evidence" value="ECO:0007669"/>
    <property type="project" value="UniProtKB-UniRule"/>
</dbReference>
<proteinExistence type="inferred from homology"/>
<dbReference type="InterPro" id="IPR004524">
    <property type="entry name" value="Asp-tRNA-ligase_1"/>
</dbReference>
<feature type="region of interest" description="Aspartate" evidence="7">
    <location>
        <begin position="198"/>
        <end position="201"/>
    </location>
</feature>
<keyword evidence="6 7" id="KW-0030">Aminoacyl-tRNA synthetase</keyword>
<comment type="catalytic activity">
    <reaction evidence="7">
        <text>tRNA(Asx) + L-aspartate + ATP = L-aspartyl-tRNA(Asx) + AMP + diphosphate</text>
        <dbReference type="Rhea" id="RHEA:18349"/>
        <dbReference type="Rhea" id="RHEA-COMP:9710"/>
        <dbReference type="Rhea" id="RHEA-COMP:9711"/>
        <dbReference type="ChEBI" id="CHEBI:29991"/>
        <dbReference type="ChEBI" id="CHEBI:30616"/>
        <dbReference type="ChEBI" id="CHEBI:33019"/>
        <dbReference type="ChEBI" id="CHEBI:78442"/>
        <dbReference type="ChEBI" id="CHEBI:78516"/>
        <dbReference type="ChEBI" id="CHEBI:456215"/>
        <dbReference type="EC" id="6.1.1.23"/>
    </reaction>
</comment>
<feature type="domain" description="Aminoacyl-transfer RNA synthetases class-II family profile" evidence="8">
    <location>
        <begin position="141"/>
        <end position="555"/>
    </location>
</feature>
<comment type="caution">
    <text evidence="7">Lacks conserved residue(s) required for the propagation of feature annotation.</text>
</comment>
<dbReference type="GO" id="GO:0050560">
    <property type="term" value="F:aspartate-tRNA(Asn) ligase activity"/>
    <property type="evidence" value="ECO:0007669"/>
    <property type="project" value="UniProtKB-EC"/>
</dbReference>
<evidence type="ECO:0000256" key="6">
    <source>
        <dbReference type="ARBA" id="ARBA00023146"/>
    </source>
</evidence>
<evidence type="ECO:0000259" key="8">
    <source>
        <dbReference type="PROSITE" id="PS50862"/>
    </source>
</evidence>
<comment type="subunit">
    <text evidence="7">Homodimer.</text>
</comment>
<dbReference type="Pfam" id="PF00152">
    <property type="entry name" value="tRNA-synt_2"/>
    <property type="match status" value="1"/>
</dbReference>
<dbReference type="InterPro" id="IPR045864">
    <property type="entry name" value="aa-tRNA-synth_II/BPL/LPL"/>
</dbReference>
<dbReference type="HAMAP" id="MF_00044">
    <property type="entry name" value="Asp_tRNA_synth_type1"/>
    <property type="match status" value="1"/>
</dbReference>
<dbReference type="EC" id="6.1.1.23" evidence="7"/>
<keyword evidence="2 7" id="KW-0436">Ligase</keyword>
<dbReference type="InterPro" id="IPR029351">
    <property type="entry name" value="GAD_dom"/>
</dbReference>
<dbReference type="NCBIfam" id="NF001750">
    <property type="entry name" value="PRK00476.1"/>
    <property type="match status" value="1"/>
</dbReference>
<dbReference type="Gene3D" id="2.40.50.140">
    <property type="entry name" value="Nucleic acid-binding proteins"/>
    <property type="match status" value="1"/>
</dbReference>
<dbReference type="InterPro" id="IPR006195">
    <property type="entry name" value="aa-tRNA-synth_II"/>
</dbReference>
<dbReference type="InterPro" id="IPR004115">
    <property type="entry name" value="GAD-like_sf"/>
</dbReference>
<feature type="binding site" evidence="7">
    <location>
        <position position="482"/>
    </location>
    <ligand>
        <name>ATP</name>
        <dbReference type="ChEBI" id="CHEBI:30616"/>
    </ligand>
</feature>
<keyword evidence="7" id="KW-0963">Cytoplasm</keyword>
<feature type="binding site" evidence="7">
    <location>
        <position position="489"/>
    </location>
    <ligand>
        <name>L-aspartate</name>
        <dbReference type="ChEBI" id="CHEBI:29991"/>
    </ligand>
</feature>
<dbReference type="Pfam" id="PF01336">
    <property type="entry name" value="tRNA_anti-codon"/>
    <property type="match status" value="1"/>
</dbReference>
<dbReference type="InterPro" id="IPR047089">
    <property type="entry name" value="Asp-tRNA-ligase_1_N"/>
</dbReference>
<dbReference type="NCBIfam" id="TIGR00459">
    <property type="entry name" value="aspS_bact"/>
    <property type="match status" value="1"/>
</dbReference>
<dbReference type="Gene3D" id="3.30.930.10">
    <property type="entry name" value="Bira Bifunctional Protein, Domain 2"/>
    <property type="match status" value="1"/>
</dbReference>
<accession>A0A2A9HGP2</accession>
<dbReference type="InterPro" id="IPR004364">
    <property type="entry name" value="Aa-tRNA-synt_II"/>
</dbReference>